<dbReference type="AlphaFoldDB" id="A0A382FS58"/>
<feature type="domain" description="Cupin type-2" evidence="1">
    <location>
        <begin position="72"/>
        <end position="131"/>
    </location>
</feature>
<dbReference type="PANTHER" id="PTHR40112">
    <property type="entry name" value="H2HPP ISOMERASE"/>
    <property type="match status" value="1"/>
</dbReference>
<gene>
    <name evidence="2" type="ORF">METZ01_LOCUS217665</name>
</gene>
<evidence type="ECO:0000313" key="2">
    <source>
        <dbReference type="EMBL" id="SVB64811.1"/>
    </source>
</evidence>
<dbReference type="InterPro" id="IPR011051">
    <property type="entry name" value="RmlC_Cupin_sf"/>
</dbReference>
<dbReference type="CDD" id="cd02238">
    <property type="entry name" value="cupin_KdgF"/>
    <property type="match status" value="1"/>
</dbReference>
<organism evidence="2">
    <name type="scientific">marine metagenome</name>
    <dbReference type="NCBI Taxonomy" id="408172"/>
    <lineage>
        <taxon>unclassified sequences</taxon>
        <taxon>metagenomes</taxon>
        <taxon>ecological metagenomes</taxon>
    </lineage>
</organism>
<dbReference type="SUPFAM" id="SSF51182">
    <property type="entry name" value="RmlC-like cupins"/>
    <property type="match status" value="1"/>
</dbReference>
<dbReference type="Gene3D" id="2.60.120.10">
    <property type="entry name" value="Jelly Rolls"/>
    <property type="match status" value="1"/>
</dbReference>
<dbReference type="InterPro" id="IPR013096">
    <property type="entry name" value="Cupin_2"/>
</dbReference>
<sequence length="159" mass="17483">MKATCTCFVDGPKIPCYVAALIANIISFSNYTFSKELRVVDHMAWDDIPQEVLTSKIGRRMVTGEQVMLAIIDLKEGAVVPSHSHHNEQITYVVSGCLRFTMGDQSVIDVRAGETLVIPPNVEHAAVALEDTIDIDCFSPPRADWLSGEDAYLRGDDAD</sequence>
<dbReference type="EMBL" id="UINC01051084">
    <property type="protein sequence ID" value="SVB64811.1"/>
    <property type="molecule type" value="Genomic_DNA"/>
</dbReference>
<dbReference type="InterPro" id="IPR014710">
    <property type="entry name" value="RmlC-like_jellyroll"/>
</dbReference>
<dbReference type="PANTHER" id="PTHR40112:SF1">
    <property type="entry name" value="H2HPP ISOMERASE"/>
    <property type="match status" value="1"/>
</dbReference>
<dbReference type="InterPro" id="IPR052535">
    <property type="entry name" value="Bacilysin_H2HPP_isomerase"/>
</dbReference>
<protein>
    <recommendedName>
        <fullName evidence="1">Cupin type-2 domain-containing protein</fullName>
    </recommendedName>
</protein>
<name>A0A382FS58_9ZZZZ</name>
<accession>A0A382FS58</accession>
<reference evidence="2" key="1">
    <citation type="submission" date="2018-05" db="EMBL/GenBank/DDBJ databases">
        <authorList>
            <person name="Lanie J.A."/>
            <person name="Ng W.-L."/>
            <person name="Kazmierczak K.M."/>
            <person name="Andrzejewski T.M."/>
            <person name="Davidsen T.M."/>
            <person name="Wayne K.J."/>
            <person name="Tettelin H."/>
            <person name="Glass J.I."/>
            <person name="Rusch D."/>
            <person name="Podicherti R."/>
            <person name="Tsui H.-C.T."/>
            <person name="Winkler M.E."/>
        </authorList>
    </citation>
    <scope>NUCLEOTIDE SEQUENCE</scope>
</reference>
<proteinExistence type="predicted"/>
<dbReference type="Pfam" id="PF07883">
    <property type="entry name" value="Cupin_2"/>
    <property type="match status" value="1"/>
</dbReference>
<evidence type="ECO:0000259" key="1">
    <source>
        <dbReference type="Pfam" id="PF07883"/>
    </source>
</evidence>